<sequence length="80" mass="8818">MPCGEKGVSVLQLDPHTRHIKGRNHSAGQSPSSCSQNHIHHINNDTKNYPLLTSGLKRNKKSETTMMGLEPTTSVWNPSV</sequence>
<evidence type="ECO:0000256" key="1">
    <source>
        <dbReference type="SAM" id="MobiDB-lite"/>
    </source>
</evidence>
<dbReference type="EMBL" id="JAULSV010000005">
    <property type="protein sequence ID" value="KAK0642970.1"/>
    <property type="molecule type" value="Genomic_DNA"/>
</dbReference>
<protein>
    <submittedName>
        <fullName evidence="2">Uncharacterized protein</fullName>
    </submittedName>
</protein>
<name>A0AA39Y044_9PEZI</name>
<dbReference type="AlphaFoldDB" id="A0AA39Y044"/>
<evidence type="ECO:0000313" key="2">
    <source>
        <dbReference type="EMBL" id="KAK0642970.1"/>
    </source>
</evidence>
<feature type="compositionally biased region" description="Polar residues" evidence="1">
    <location>
        <begin position="26"/>
        <end position="37"/>
    </location>
</feature>
<dbReference type="Proteomes" id="UP001174936">
    <property type="component" value="Unassembled WGS sequence"/>
</dbReference>
<gene>
    <name evidence="2" type="ORF">B0T16DRAFT_415018</name>
</gene>
<feature type="region of interest" description="Disordered" evidence="1">
    <location>
        <begin position="1"/>
        <end position="51"/>
    </location>
</feature>
<organism evidence="2 3">
    <name type="scientific">Cercophora newfieldiana</name>
    <dbReference type="NCBI Taxonomy" id="92897"/>
    <lineage>
        <taxon>Eukaryota</taxon>
        <taxon>Fungi</taxon>
        <taxon>Dikarya</taxon>
        <taxon>Ascomycota</taxon>
        <taxon>Pezizomycotina</taxon>
        <taxon>Sordariomycetes</taxon>
        <taxon>Sordariomycetidae</taxon>
        <taxon>Sordariales</taxon>
        <taxon>Lasiosphaeriaceae</taxon>
        <taxon>Cercophora</taxon>
    </lineage>
</organism>
<keyword evidence="3" id="KW-1185">Reference proteome</keyword>
<evidence type="ECO:0000313" key="3">
    <source>
        <dbReference type="Proteomes" id="UP001174936"/>
    </source>
</evidence>
<proteinExistence type="predicted"/>
<comment type="caution">
    <text evidence="2">The sequence shown here is derived from an EMBL/GenBank/DDBJ whole genome shotgun (WGS) entry which is preliminary data.</text>
</comment>
<accession>A0AA39Y044</accession>
<reference evidence="2" key="1">
    <citation type="submission" date="2023-06" db="EMBL/GenBank/DDBJ databases">
        <title>Genome-scale phylogeny and comparative genomics of the fungal order Sordariales.</title>
        <authorList>
            <consortium name="Lawrence Berkeley National Laboratory"/>
            <person name="Hensen N."/>
            <person name="Bonometti L."/>
            <person name="Westerberg I."/>
            <person name="Brannstrom I.O."/>
            <person name="Guillou S."/>
            <person name="Cros-Aarteil S."/>
            <person name="Calhoun S."/>
            <person name="Haridas S."/>
            <person name="Kuo A."/>
            <person name="Mondo S."/>
            <person name="Pangilinan J."/>
            <person name="Riley R."/>
            <person name="Labutti K."/>
            <person name="Andreopoulos B."/>
            <person name="Lipzen A."/>
            <person name="Chen C."/>
            <person name="Yanf M."/>
            <person name="Daum C."/>
            <person name="Ng V."/>
            <person name="Clum A."/>
            <person name="Steindorff A."/>
            <person name="Ohm R."/>
            <person name="Martin F."/>
            <person name="Silar P."/>
            <person name="Natvig D."/>
            <person name="Lalanne C."/>
            <person name="Gautier V."/>
            <person name="Ament-Velasquez S.L."/>
            <person name="Kruys A."/>
            <person name="Hutchinson M.I."/>
            <person name="Powell A.J."/>
            <person name="Barry K."/>
            <person name="Miller A.N."/>
            <person name="Grigoriev I.V."/>
            <person name="Debuchy R."/>
            <person name="Gladieux P."/>
            <person name="Thoren M.H."/>
            <person name="Johannesson H."/>
        </authorList>
    </citation>
    <scope>NUCLEOTIDE SEQUENCE</scope>
    <source>
        <strain evidence="2">SMH2532-1</strain>
    </source>
</reference>